<evidence type="ECO:0000256" key="9">
    <source>
        <dbReference type="ARBA" id="ARBA00023004"/>
    </source>
</evidence>
<gene>
    <name evidence="14" type="ORF">MMF94_24705</name>
</gene>
<keyword evidence="15" id="KW-1185">Reference proteome</keyword>
<evidence type="ECO:0000256" key="8">
    <source>
        <dbReference type="ARBA" id="ARBA00022982"/>
    </source>
</evidence>
<keyword evidence="7" id="KW-0677">Repeat</keyword>
<keyword evidence="10 12" id="KW-0411">Iron-sulfur</keyword>
<evidence type="ECO:0000256" key="1">
    <source>
        <dbReference type="ARBA" id="ARBA00001966"/>
    </source>
</evidence>
<comment type="caution">
    <text evidence="14">The sequence shown here is derived from an EMBL/GenBank/DDBJ whole genome shotgun (WGS) entry which is preliminary data.</text>
</comment>
<evidence type="ECO:0000256" key="6">
    <source>
        <dbReference type="ARBA" id="ARBA00022723"/>
    </source>
</evidence>
<evidence type="ECO:0000313" key="14">
    <source>
        <dbReference type="EMBL" id="MCH6168907.1"/>
    </source>
</evidence>
<evidence type="ECO:0000256" key="11">
    <source>
        <dbReference type="ARBA" id="ARBA00023291"/>
    </source>
</evidence>
<feature type="domain" description="4Fe-4S ferredoxin-type" evidence="13">
    <location>
        <begin position="31"/>
        <end position="60"/>
    </location>
</feature>
<dbReference type="PRINTS" id="PR00354">
    <property type="entry name" value="7FE8SFRDOXIN"/>
</dbReference>
<dbReference type="PANTHER" id="PTHR42859">
    <property type="entry name" value="OXIDOREDUCTASE"/>
    <property type="match status" value="1"/>
</dbReference>
<protein>
    <recommendedName>
        <fullName evidence="3 12">Ferredoxin</fullName>
    </recommendedName>
</protein>
<comment type="cofactor">
    <cofactor evidence="1 12">
        <name>[4Fe-4S] cluster</name>
        <dbReference type="ChEBI" id="CHEBI:49883"/>
    </cofactor>
</comment>
<dbReference type="PROSITE" id="PS51379">
    <property type="entry name" value="4FE4S_FER_2"/>
    <property type="match status" value="1"/>
</dbReference>
<evidence type="ECO:0000256" key="2">
    <source>
        <dbReference type="ARBA" id="ARBA00003532"/>
    </source>
</evidence>
<dbReference type="InterPro" id="IPR000813">
    <property type="entry name" value="7Fe_ferredoxin"/>
</dbReference>
<accession>A0ABS9TK37</accession>
<comment type="function">
    <text evidence="2 12">Ferredoxins are iron-sulfur proteins that transfer electrons in a wide variety of metabolic reactions.</text>
</comment>
<keyword evidence="11 12" id="KW-0003">3Fe-4S</keyword>
<dbReference type="SUPFAM" id="SSF54862">
    <property type="entry name" value="4Fe-4S ferredoxins"/>
    <property type="match status" value="1"/>
</dbReference>
<evidence type="ECO:0000256" key="5">
    <source>
        <dbReference type="ARBA" id="ARBA00022485"/>
    </source>
</evidence>
<evidence type="ECO:0000313" key="15">
    <source>
        <dbReference type="Proteomes" id="UP001299970"/>
    </source>
</evidence>
<proteinExistence type="predicted"/>
<keyword evidence="4 12" id="KW-0813">Transport</keyword>
<dbReference type="PANTHER" id="PTHR42859:SF2">
    <property type="entry name" value="FERREDOXIN"/>
    <property type="match status" value="1"/>
</dbReference>
<dbReference type="NCBIfam" id="NF045480">
    <property type="entry name" value="FdxA_Actino"/>
    <property type="match status" value="1"/>
</dbReference>
<evidence type="ECO:0000259" key="13">
    <source>
        <dbReference type="PROSITE" id="PS51379"/>
    </source>
</evidence>
<evidence type="ECO:0000256" key="10">
    <source>
        <dbReference type="ARBA" id="ARBA00023014"/>
    </source>
</evidence>
<keyword evidence="9 12" id="KW-0408">Iron</keyword>
<dbReference type="InterPro" id="IPR054830">
    <property type="entry name" value="FdxA_Actino"/>
</dbReference>
<name>A0ABS9TK37_9PSEU</name>
<sequence>MTYVIGEACVDVMDRSCIDVCPVDCIYTGERKLYINPAECIECGACEPECPVDSIVLEQQASDAEAGHIADNAAFFYDTLPGRDAPLGDPGGASAVGPIGADTPLVAALPLRTS</sequence>
<keyword evidence="5 12" id="KW-0004">4Fe-4S</keyword>
<keyword evidence="8 12" id="KW-0249">Electron transport</keyword>
<reference evidence="14 15" key="1">
    <citation type="submission" date="2022-03" db="EMBL/GenBank/DDBJ databases">
        <title>Pseudonocardia alaer sp. nov., a novel actinomycete isolated from reed forest soil.</title>
        <authorList>
            <person name="Wang L."/>
        </authorList>
    </citation>
    <scope>NUCLEOTIDE SEQUENCE [LARGE SCALE GENOMIC DNA]</scope>
    <source>
        <strain evidence="14 15">Y-16303</strain>
    </source>
</reference>
<dbReference type="InterPro" id="IPR050294">
    <property type="entry name" value="RnfB_subfamily"/>
</dbReference>
<keyword evidence="6 12" id="KW-0479">Metal-binding</keyword>
<comment type="cofactor">
    <cofactor evidence="12">
        <name>[3Fe-4S] cluster</name>
        <dbReference type="ChEBI" id="CHEBI:21137"/>
    </cofactor>
    <text evidence="12">Binds 1 [3Fe-4S] cluster.</text>
</comment>
<evidence type="ECO:0000256" key="4">
    <source>
        <dbReference type="ARBA" id="ARBA00022448"/>
    </source>
</evidence>
<evidence type="ECO:0000256" key="3">
    <source>
        <dbReference type="ARBA" id="ARBA00013529"/>
    </source>
</evidence>
<evidence type="ECO:0000256" key="7">
    <source>
        <dbReference type="ARBA" id="ARBA00022737"/>
    </source>
</evidence>
<dbReference type="Proteomes" id="UP001299970">
    <property type="component" value="Unassembled WGS sequence"/>
</dbReference>
<organism evidence="14 15">
    <name type="scientific">Pseudonocardia alaniniphila</name>
    <dbReference type="NCBI Taxonomy" id="75291"/>
    <lineage>
        <taxon>Bacteria</taxon>
        <taxon>Bacillati</taxon>
        <taxon>Actinomycetota</taxon>
        <taxon>Actinomycetes</taxon>
        <taxon>Pseudonocardiales</taxon>
        <taxon>Pseudonocardiaceae</taxon>
        <taxon>Pseudonocardia</taxon>
    </lineage>
</organism>
<dbReference type="EMBL" id="JAKXMK010000022">
    <property type="protein sequence ID" value="MCH6168907.1"/>
    <property type="molecule type" value="Genomic_DNA"/>
</dbReference>
<dbReference type="Gene3D" id="3.30.70.20">
    <property type="match status" value="1"/>
</dbReference>
<dbReference type="InterPro" id="IPR017896">
    <property type="entry name" value="4Fe4S_Fe-S-bd"/>
</dbReference>
<dbReference type="InterPro" id="IPR017900">
    <property type="entry name" value="4Fe4S_Fe_S_CS"/>
</dbReference>
<evidence type="ECO:0000256" key="12">
    <source>
        <dbReference type="RuleBase" id="RU365098"/>
    </source>
</evidence>
<dbReference type="RefSeq" id="WP_241039546.1">
    <property type="nucleotide sequence ID" value="NZ_BAAAJF010000011.1"/>
</dbReference>
<dbReference type="PROSITE" id="PS00198">
    <property type="entry name" value="4FE4S_FER_1"/>
    <property type="match status" value="1"/>
</dbReference>
<dbReference type="Pfam" id="PF00037">
    <property type="entry name" value="Fer4"/>
    <property type="match status" value="1"/>
</dbReference>